<accession>F6RJ04</accession>
<feature type="compositionally biased region" description="Basic and acidic residues" evidence="1">
    <location>
        <begin position="318"/>
        <end position="328"/>
    </location>
</feature>
<dbReference type="PROSITE" id="PS51154">
    <property type="entry name" value="MACRO"/>
    <property type="match status" value="1"/>
</dbReference>
<feature type="domain" description="Macro" evidence="2">
    <location>
        <begin position="1"/>
        <end position="164"/>
    </location>
</feature>
<dbReference type="AlphaFoldDB" id="F6RJ04"/>
<reference evidence="4" key="1">
    <citation type="journal article" date="2002" name="Science">
        <title>The draft genome of Ciona intestinalis: insights into chordate and vertebrate origins.</title>
        <authorList>
            <person name="Dehal P."/>
            <person name="Satou Y."/>
            <person name="Campbell R.K."/>
            <person name="Chapman J."/>
            <person name="Degnan B."/>
            <person name="De Tomaso A."/>
            <person name="Davidson B."/>
            <person name="Di Gregorio A."/>
            <person name="Gelpke M."/>
            <person name="Goodstein D.M."/>
            <person name="Harafuji N."/>
            <person name="Hastings K.E."/>
            <person name="Ho I."/>
            <person name="Hotta K."/>
            <person name="Huang W."/>
            <person name="Kawashima T."/>
            <person name="Lemaire P."/>
            <person name="Martinez D."/>
            <person name="Meinertzhagen I.A."/>
            <person name="Necula S."/>
            <person name="Nonaka M."/>
            <person name="Putnam N."/>
            <person name="Rash S."/>
            <person name="Saiga H."/>
            <person name="Satake M."/>
            <person name="Terry A."/>
            <person name="Yamada L."/>
            <person name="Wang H.G."/>
            <person name="Awazu S."/>
            <person name="Azumi K."/>
            <person name="Boore J."/>
            <person name="Branno M."/>
            <person name="Chin-Bow S."/>
            <person name="DeSantis R."/>
            <person name="Doyle S."/>
            <person name="Francino P."/>
            <person name="Keys D.N."/>
            <person name="Haga S."/>
            <person name="Hayashi H."/>
            <person name="Hino K."/>
            <person name="Imai K.S."/>
            <person name="Inaba K."/>
            <person name="Kano S."/>
            <person name="Kobayashi K."/>
            <person name="Kobayashi M."/>
            <person name="Lee B.I."/>
            <person name="Makabe K.W."/>
            <person name="Manohar C."/>
            <person name="Matassi G."/>
            <person name="Medina M."/>
            <person name="Mochizuki Y."/>
            <person name="Mount S."/>
            <person name="Morishita T."/>
            <person name="Miura S."/>
            <person name="Nakayama A."/>
            <person name="Nishizaka S."/>
            <person name="Nomoto H."/>
            <person name="Ohta F."/>
            <person name="Oishi K."/>
            <person name="Rigoutsos I."/>
            <person name="Sano M."/>
            <person name="Sasaki A."/>
            <person name="Sasakura Y."/>
            <person name="Shoguchi E."/>
            <person name="Shin-i T."/>
            <person name="Spagnuolo A."/>
            <person name="Stainier D."/>
            <person name="Suzuki M.M."/>
            <person name="Tassy O."/>
            <person name="Takatori N."/>
            <person name="Tokuoka M."/>
            <person name="Yagi K."/>
            <person name="Yoshizaki F."/>
            <person name="Wada S."/>
            <person name="Zhang C."/>
            <person name="Hyatt P.D."/>
            <person name="Larimer F."/>
            <person name="Detter C."/>
            <person name="Doggett N."/>
            <person name="Glavina T."/>
            <person name="Hawkins T."/>
            <person name="Richardson P."/>
            <person name="Lucas S."/>
            <person name="Kohara Y."/>
            <person name="Levine M."/>
            <person name="Satoh N."/>
            <person name="Rokhsar D.S."/>
        </authorList>
    </citation>
    <scope>NUCLEOTIDE SEQUENCE [LARGE SCALE GENOMIC DNA]</scope>
</reference>
<dbReference type="GeneTree" id="ENSGT00940000161450"/>
<dbReference type="Ensembl" id="ENSCINT00000025690.2">
    <property type="protein sequence ID" value="ENSCINP00000025444.2"/>
    <property type="gene ID" value="ENSCING00000013977.2"/>
</dbReference>
<reference evidence="3" key="2">
    <citation type="journal article" date="2008" name="Genome Biol.">
        <title>Improved genome assembly and evidence-based global gene model set for the chordate Ciona intestinalis: new insight into intron and operon populations.</title>
        <authorList>
            <person name="Satou Y."/>
            <person name="Mineta K."/>
            <person name="Ogasawara M."/>
            <person name="Sasakura Y."/>
            <person name="Shoguchi E."/>
            <person name="Ueno K."/>
            <person name="Yamada L."/>
            <person name="Matsumoto J."/>
            <person name="Wasserscheid J."/>
            <person name="Dewar K."/>
            <person name="Wiley G.B."/>
            <person name="Macmil S.L."/>
            <person name="Roe B.A."/>
            <person name="Zeller R.W."/>
            <person name="Hastings K.E."/>
            <person name="Lemaire P."/>
            <person name="Lindquist E."/>
            <person name="Endo T."/>
            <person name="Hotta K."/>
            <person name="Inaba K."/>
        </authorList>
    </citation>
    <scope>NUCLEOTIDE SEQUENCE [LARGE SCALE GENOMIC DNA]</scope>
    <source>
        <strain evidence="3">wild type</strain>
    </source>
</reference>
<dbReference type="PANTHER" id="PTHR11106:SF27">
    <property type="entry name" value="MACRO DOMAIN-CONTAINING PROTEIN"/>
    <property type="match status" value="1"/>
</dbReference>
<dbReference type="Gene3D" id="3.40.220.10">
    <property type="entry name" value="Leucine Aminopeptidase, subunit E, domain 1"/>
    <property type="match status" value="1"/>
</dbReference>
<dbReference type="HOGENOM" id="CLU_046550_10_1_1"/>
<feature type="compositionally biased region" description="Basic and acidic residues" evidence="1">
    <location>
        <begin position="239"/>
        <end position="272"/>
    </location>
</feature>
<feature type="region of interest" description="Disordered" evidence="1">
    <location>
        <begin position="171"/>
        <end position="338"/>
    </location>
</feature>
<evidence type="ECO:0000259" key="2">
    <source>
        <dbReference type="PROSITE" id="PS51154"/>
    </source>
</evidence>
<dbReference type="GO" id="GO:0042278">
    <property type="term" value="P:purine nucleoside metabolic process"/>
    <property type="evidence" value="ECO:0000318"/>
    <property type="project" value="GO_Central"/>
</dbReference>
<sequence length="338" mass="36895">KICWQRADITKLKVDAIVNAANNTLLGGGGVDGAIHRAAGKQLVKECKDLGGCRTGEAKITGGYNLPSKYVIHTVGPIGENGTALHACYTNSLELLYQNGLKSIAFPCISTGIYGYPNDTAAEVALSAVQTWLTQHPNAIDTVLFCLFLDVDVVIYTDLLKEFFKGMKDFEDKHKDGNEQKAKRPNMETKKSKENRADKNVSKGKVGNEQKAKKQNFEMKKSKESCDEDVPANAEVSSDSEKSDTVQEKDEGPQPKKDPAAKTGDKGKKDDEVSSVCDKGQEKGASDEMEVNDAVQENDEGPQQEKGPLIETGNKKKKETDKVQHDELMPADEAEDKV</sequence>
<reference evidence="3" key="4">
    <citation type="submission" date="2025-09" db="UniProtKB">
        <authorList>
            <consortium name="Ensembl"/>
        </authorList>
    </citation>
    <scope>IDENTIFICATION</scope>
</reference>
<dbReference type="SUPFAM" id="SSF52949">
    <property type="entry name" value="Macro domain-like"/>
    <property type="match status" value="1"/>
</dbReference>
<dbReference type="EMBL" id="EAAA01000546">
    <property type="status" value="NOT_ANNOTATED_CDS"/>
    <property type="molecule type" value="Genomic_DNA"/>
</dbReference>
<name>F6RJ04_CIOIN</name>
<evidence type="ECO:0000256" key="1">
    <source>
        <dbReference type="SAM" id="MobiDB-lite"/>
    </source>
</evidence>
<dbReference type="PANTHER" id="PTHR11106">
    <property type="entry name" value="GANGLIOSIDE INDUCED DIFFERENTIATION ASSOCIATED PROTEIN 2-RELATED"/>
    <property type="match status" value="1"/>
</dbReference>
<dbReference type="STRING" id="7719.ENSCINP00000025444"/>
<keyword evidence="4" id="KW-1185">Reference proteome</keyword>
<dbReference type="GO" id="GO:0005654">
    <property type="term" value="C:nucleoplasm"/>
    <property type="evidence" value="ECO:0000318"/>
    <property type="project" value="GO_Central"/>
</dbReference>
<dbReference type="GO" id="GO:0140293">
    <property type="term" value="F:ADP-ribosylglutamate hydrolase activity"/>
    <property type="evidence" value="ECO:0000318"/>
    <property type="project" value="GO_Central"/>
</dbReference>
<dbReference type="InterPro" id="IPR002589">
    <property type="entry name" value="Macro_dom"/>
</dbReference>
<dbReference type="Pfam" id="PF01661">
    <property type="entry name" value="Macro"/>
    <property type="match status" value="1"/>
</dbReference>
<feature type="compositionally biased region" description="Acidic residues" evidence="1">
    <location>
        <begin position="329"/>
        <end position="338"/>
    </location>
</feature>
<dbReference type="GO" id="GO:0006974">
    <property type="term" value="P:DNA damage response"/>
    <property type="evidence" value="ECO:0000318"/>
    <property type="project" value="GO_Central"/>
</dbReference>
<proteinExistence type="predicted"/>
<dbReference type="InParanoid" id="F6RJ04"/>
<feature type="compositionally biased region" description="Basic and acidic residues" evidence="1">
    <location>
        <begin position="171"/>
        <end position="225"/>
    </location>
</feature>
<dbReference type="CDD" id="cd02908">
    <property type="entry name" value="Macro_OAADPr_deacetylase"/>
    <property type="match status" value="1"/>
</dbReference>
<evidence type="ECO:0000313" key="3">
    <source>
        <dbReference type="Ensembl" id="ENSCINP00000025444.2"/>
    </source>
</evidence>
<dbReference type="InterPro" id="IPR043472">
    <property type="entry name" value="Macro_dom-like"/>
</dbReference>
<feature type="compositionally biased region" description="Acidic residues" evidence="1">
    <location>
        <begin position="287"/>
        <end position="302"/>
    </location>
</feature>
<reference evidence="3" key="3">
    <citation type="submission" date="2025-08" db="UniProtKB">
        <authorList>
            <consortium name="Ensembl"/>
        </authorList>
    </citation>
    <scope>IDENTIFICATION</scope>
</reference>
<evidence type="ECO:0000313" key="4">
    <source>
        <dbReference type="Proteomes" id="UP000008144"/>
    </source>
</evidence>
<organism evidence="3 4">
    <name type="scientific">Ciona intestinalis</name>
    <name type="common">Transparent sea squirt</name>
    <name type="synonym">Ascidia intestinalis</name>
    <dbReference type="NCBI Taxonomy" id="7719"/>
    <lineage>
        <taxon>Eukaryota</taxon>
        <taxon>Metazoa</taxon>
        <taxon>Chordata</taxon>
        <taxon>Tunicata</taxon>
        <taxon>Ascidiacea</taxon>
        <taxon>Phlebobranchia</taxon>
        <taxon>Cionidae</taxon>
        <taxon>Ciona</taxon>
    </lineage>
</organism>
<dbReference type="SMART" id="SM00506">
    <property type="entry name" value="A1pp"/>
    <property type="match status" value="1"/>
</dbReference>
<dbReference type="Proteomes" id="UP000008144">
    <property type="component" value="Chromosome 10"/>
</dbReference>
<protein>
    <recommendedName>
        <fullName evidence="2">Macro domain-containing protein</fullName>
    </recommendedName>
</protein>